<dbReference type="InterPro" id="IPR036065">
    <property type="entry name" value="BolA-like_sf"/>
</dbReference>
<dbReference type="InterPro" id="IPR045115">
    <property type="entry name" value="BOL2"/>
</dbReference>
<accession>A0A6B2LW69</accession>
<proteinExistence type="inferred from homology"/>
<dbReference type="GO" id="GO:0051537">
    <property type="term" value="F:2 iron, 2 sulfur cluster binding"/>
    <property type="evidence" value="ECO:0007669"/>
    <property type="project" value="InterPro"/>
</dbReference>
<evidence type="ECO:0008006" key="3">
    <source>
        <dbReference type="Google" id="ProtNLM"/>
    </source>
</evidence>
<dbReference type="GO" id="GO:0006879">
    <property type="term" value="P:intracellular iron ion homeostasis"/>
    <property type="evidence" value="ECO:0007669"/>
    <property type="project" value="InterPro"/>
</dbReference>
<organism evidence="2">
    <name type="scientific">Arcella intermedia</name>
    <dbReference type="NCBI Taxonomy" id="1963864"/>
    <lineage>
        <taxon>Eukaryota</taxon>
        <taxon>Amoebozoa</taxon>
        <taxon>Tubulinea</taxon>
        <taxon>Elardia</taxon>
        <taxon>Arcellinida</taxon>
        <taxon>Sphaerothecina</taxon>
        <taxon>Arcellidae</taxon>
        <taxon>Arcella</taxon>
    </lineage>
</organism>
<dbReference type="GO" id="GO:0005634">
    <property type="term" value="C:nucleus"/>
    <property type="evidence" value="ECO:0007669"/>
    <property type="project" value="TreeGrafter"/>
</dbReference>
<evidence type="ECO:0000256" key="1">
    <source>
        <dbReference type="RuleBase" id="RU003860"/>
    </source>
</evidence>
<dbReference type="PANTHER" id="PTHR12735:SF27">
    <property type="entry name" value="BOLA-LIKE PROTEIN 2"/>
    <property type="match status" value="1"/>
</dbReference>
<dbReference type="GO" id="GO:0005829">
    <property type="term" value="C:cytosol"/>
    <property type="evidence" value="ECO:0007669"/>
    <property type="project" value="TreeGrafter"/>
</dbReference>
<comment type="similarity">
    <text evidence="1">Belongs to the BolA/IbaG family.</text>
</comment>
<sequence length="83" mass="9411">MKLAIMNGLPAEEVLLWDDSDGCGAKFKAVIVASKFQGMKLLDRNRAVNSTFESLRPRIHAFSMRTWTPEEYETKKASGQPFF</sequence>
<dbReference type="GO" id="GO:0051604">
    <property type="term" value="P:protein maturation"/>
    <property type="evidence" value="ECO:0007669"/>
    <property type="project" value="InterPro"/>
</dbReference>
<dbReference type="Pfam" id="PF01722">
    <property type="entry name" value="BolA"/>
    <property type="match status" value="1"/>
</dbReference>
<dbReference type="InterPro" id="IPR002634">
    <property type="entry name" value="BolA"/>
</dbReference>
<name>A0A6B2LW69_9EUKA</name>
<dbReference type="SUPFAM" id="SSF82657">
    <property type="entry name" value="BolA-like"/>
    <property type="match status" value="1"/>
</dbReference>
<dbReference type="PANTHER" id="PTHR12735">
    <property type="entry name" value="BOLA-LIKE PROTEIN-RELATED"/>
    <property type="match status" value="1"/>
</dbReference>
<dbReference type="Gene3D" id="3.10.20.90">
    <property type="entry name" value="Phosphatidylinositol 3-kinase Catalytic Subunit, Chain A, domain 1"/>
    <property type="match status" value="1"/>
</dbReference>
<dbReference type="EMBL" id="GIBP01012029">
    <property type="protein sequence ID" value="NDV40998.1"/>
    <property type="molecule type" value="Transcribed_RNA"/>
</dbReference>
<dbReference type="AlphaFoldDB" id="A0A6B2LW69"/>
<protein>
    <recommendedName>
        <fullName evidence="3">BolA-like protein</fullName>
    </recommendedName>
</protein>
<evidence type="ECO:0000313" key="2">
    <source>
        <dbReference type="EMBL" id="NDV40998.1"/>
    </source>
</evidence>
<dbReference type="PIRSF" id="PIRSF003113">
    <property type="entry name" value="BolA"/>
    <property type="match status" value="1"/>
</dbReference>
<reference evidence="2" key="1">
    <citation type="journal article" date="2020" name="J. Eukaryot. Microbiol.">
        <title>De novo Sequencing, Assembly and Annotation of the Transcriptome for the Free-Living Testate Amoeba Arcella intermedia.</title>
        <authorList>
            <person name="Ribeiro G.M."/>
            <person name="Porfirio-Sousa A.L."/>
            <person name="Maurer-Alcala X.X."/>
            <person name="Katz L.A."/>
            <person name="Lahr D.J.G."/>
        </authorList>
    </citation>
    <scope>NUCLEOTIDE SEQUENCE</scope>
</reference>